<feature type="transmembrane region" description="Helical" evidence="10">
    <location>
        <begin position="198"/>
        <end position="218"/>
    </location>
</feature>
<keyword evidence="5 10" id="KW-0812">Transmembrane</keyword>
<evidence type="ECO:0000313" key="13">
    <source>
        <dbReference type="Proteomes" id="UP000075755"/>
    </source>
</evidence>
<feature type="transmembrane region" description="Helical" evidence="10">
    <location>
        <begin position="318"/>
        <end position="334"/>
    </location>
</feature>
<feature type="domain" description="Cation/H+ exchanger transmembrane" evidence="11">
    <location>
        <begin position="55"/>
        <end position="429"/>
    </location>
</feature>
<sequence>MQKCLVQAGKNPFLLGHGLFFAALSTDAANRWFADGSGMEQAVYLITLVGTALVVAAAFSSLIAFRFGAPLLLLFLGIGLASGVDGLGIVFDNAHIAYFVGAIALAVILFDSGFGTPVGVLRQAGMPALTLATIGVGITTVVFGIAAYYLTGFTWLESFLLGAAVASTDAAAVFFLLRAGNINLRERVRSTLEIESGTNDPIAIFLTITLVEIIALGAKPDTDLLLVDLVVGFFVQMILGAAIGLLGGFLIVKLVERLNLDRGLLPIFVLTLSLLVFAAAGAVGGSGFLAVYLAGLVAGNSDIRAVSTLKRFQDGMSWLAQIIMFLVLGLFATPSQFPEILVAALVLGLFLMFVARPVAVWLCLIPFNIPRQETAFISWVGLRGAVSILLAITPVLGGLENGRDIFNIAFIIVLTSLVIQGWTVGPLARRLGLIVPQRFGPLDKVELELPGSAHHELLAYRVVPGSPVAKGQRIPRWARPSLVVRDGRSMRFQDMGRLQAGDNVYIFVPDRYPRLLDRLFASRAEVDAEDEDFFGAFTVDQTHLAGELEAAYGATVKEEERKLTIAELIKLRLRGHVEYADRVSLGLIDLIVRDVDEKGRIVSVGLSIEPAPPPPPVPVFLSGGEISDRIRRFFAKRPEKQAKTEASTTSEGLSEDA</sequence>
<feature type="compositionally biased region" description="Polar residues" evidence="9">
    <location>
        <begin position="644"/>
        <end position="657"/>
    </location>
</feature>
<dbReference type="PANTHER" id="PTHR32507:SF7">
    <property type="entry name" value="K(+)_H(+) ANTIPORTER NHAP2"/>
    <property type="match status" value="1"/>
</dbReference>
<dbReference type="KEGG" id="aak:AA2016_1551"/>
<dbReference type="AlphaFoldDB" id="A0AAC9FD89"/>
<evidence type="ECO:0000256" key="1">
    <source>
        <dbReference type="ARBA" id="ARBA00004651"/>
    </source>
</evidence>
<dbReference type="Proteomes" id="UP000075755">
    <property type="component" value="Chromosome"/>
</dbReference>
<keyword evidence="2" id="KW-0813">Transport</keyword>
<feature type="transmembrane region" description="Helical" evidence="10">
    <location>
        <begin position="264"/>
        <end position="283"/>
    </location>
</feature>
<keyword evidence="8 10" id="KW-0472">Membrane</keyword>
<feature type="transmembrane region" description="Helical" evidence="10">
    <location>
        <begin position="72"/>
        <end position="91"/>
    </location>
</feature>
<name>A0AAC9FD89_AMIAI</name>
<feature type="transmembrane region" description="Helical" evidence="10">
    <location>
        <begin position="376"/>
        <end position="399"/>
    </location>
</feature>
<evidence type="ECO:0000256" key="6">
    <source>
        <dbReference type="ARBA" id="ARBA00022989"/>
    </source>
</evidence>
<dbReference type="PANTHER" id="PTHR32507">
    <property type="entry name" value="NA(+)/H(+) ANTIPORTER 1"/>
    <property type="match status" value="1"/>
</dbReference>
<feature type="transmembrane region" description="Helical" evidence="10">
    <location>
        <begin position="340"/>
        <end position="364"/>
    </location>
</feature>
<evidence type="ECO:0000256" key="9">
    <source>
        <dbReference type="SAM" id="MobiDB-lite"/>
    </source>
</evidence>
<reference evidence="12 13" key="1">
    <citation type="submission" date="2016-03" db="EMBL/GenBank/DDBJ databases">
        <title>Complete genome of Aminobacter aminovorans KCTC 2477.</title>
        <authorList>
            <person name="Kim K.M."/>
        </authorList>
    </citation>
    <scope>NUCLEOTIDE SEQUENCE [LARGE SCALE GENOMIC DNA]</scope>
    <source>
        <strain evidence="12 13">KCTC 2477</strain>
    </source>
</reference>
<keyword evidence="7" id="KW-0406">Ion transport</keyword>
<keyword evidence="3" id="KW-0050">Antiport</keyword>
<evidence type="ECO:0000256" key="5">
    <source>
        <dbReference type="ARBA" id="ARBA00022692"/>
    </source>
</evidence>
<dbReference type="GO" id="GO:0005886">
    <property type="term" value="C:plasma membrane"/>
    <property type="evidence" value="ECO:0007669"/>
    <property type="project" value="UniProtKB-SubCell"/>
</dbReference>
<feature type="transmembrane region" description="Helical" evidence="10">
    <location>
        <begin position="128"/>
        <end position="149"/>
    </location>
</feature>
<evidence type="ECO:0000256" key="10">
    <source>
        <dbReference type="SAM" id="Phobius"/>
    </source>
</evidence>
<feature type="transmembrane region" description="Helical" evidence="10">
    <location>
        <begin position="97"/>
        <end position="121"/>
    </location>
</feature>
<comment type="subcellular location">
    <subcellularLocation>
        <location evidence="1">Cell membrane</location>
        <topology evidence="1">Multi-pass membrane protein</topology>
    </subcellularLocation>
</comment>
<dbReference type="EMBL" id="CP015005">
    <property type="protein sequence ID" value="AMS40483.1"/>
    <property type="molecule type" value="Genomic_DNA"/>
</dbReference>
<evidence type="ECO:0000256" key="7">
    <source>
        <dbReference type="ARBA" id="ARBA00023065"/>
    </source>
</evidence>
<keyword evidence="6 10" id="KW-1133">Transmembrane helix</keyword>
<evidence type="ECO:0000259" key="11">
    <source>
        <dbReference type="Pfam" id="PF00999"/>
    </source>
</evidence>
<evidence type="ECO:0000256" key="4">
    <source>
        <dbReference type="ARBA" id="ARBA00022475"/>
    </source>
</evidence>
<accession>A0AAC9FD89</accession>
<feature type="region of interest" description="Disordered" evidence="9">
    <location>
        <begin position="635"/>
        <end position="657"/>
    </location>
</feature>
<evidence type="ECO:0000256" key="3">
    <source>
        <dbReference type="ARBA" id="ARBA00022449"/>
    </source>
</evidence>
<organism evidence="12 13">
    <name type="scientific">Aminobacter aminovorans</name>
    <name type="common">Chelatobacter heintzii</name>
    <dbReference type="NCBI Taxonomy" id="83263"/>
    <lineage>
        <taxon>Bacteria</taxon>
        <taxon>Pseudomonadati</taxon>
        <taxon>Pseudomonadota</taxon>
        <taxon>Alphaproteobacteria</taxon>
        <taxon>Hyphomicrobiales</taxon>
        <taxon>Phyllobacteriaceae</taxon>
        <taxon>Aminobacter</taxon>
    </lineage>
</organism>
<evidence type="ECO:0000256" key="2">
    <source>
        <dbReference type="ARBA" id="ARBA00022448"/>
    </source>
</evidence>
<keyword evidence="4" id="KW-1003">Cell membrane</keyword>
<evidence type="ECO:0000256" key="8">
    <source>
        <dbReference type="ARBA" id="ARBA00023136"/>
    </source>
</evidence>
<dbReference type="InterPro" id="IPR038770">
    <property type="entry name" value="Na+/solute_symporter_sf"/>
</dbReference>
<evidence type="ECO:0000313" key="12">
    <source>
        <dbReference type="EMBL" id="AMS40483.1"/>
    </source>
</evidence>
<proteinExistence type="predicted"/>
<dbReference type="GO" id="GO:0015297">
    <property type="term" value="F:antiporter activity"/>
    <property type="evidence" value="ECO:0007669"/>
    <property type="project" value="UniProtKB-KW"/>
</dbReference>
<dbReference type="NCBIfam" id="NF003715">
    <property type="entry name" value="PRK05326.1-2"/>
    <property type="match status" value="1"/>
</dbReference>
<dbReference type="Pfam" id="PF00999">
    <property type="entry name" value="Na_H_Exchanger"/>
    <property type="match status" value="1"/>
</dbReference>
<dbReference type="NCBIfam" id="NF003716">
    <property type="entry name" value="PRK05326.1-3"/>
    <property type="match status" value="1"/>
</dbReference>
<gene>
    <name evidence="12" type="ORF">AA2016_1551</name>
</gene>
<feature type="transmembrane region" description="Helical" evidence="10">
    <location>
        <begin position="155"/>
        <end position="177"/>
    </location>
</feature>
<protein>
    <submittedName>
        <fullName evidence="12">Potassium transporter CPA</fullName>
    </submittedName>
</protein>
<feature type="transmembrane region" description="Helical" evidence="10">
    <location>
        <begin position="405"/>
        <end position="428"/>
    </location>
</feature>
<dbReference type="Gene3D" id="1.20.1530.20">
    <property type="match status" value="1"/>
</dbReference>
<dbReference type="GO" id="GO:1902600">
    <property type="term" value="P:proton transmembrane transport"/>
    <property type="evidence" value="ECO:0007669"/>
    <property type="project" value="InterPro"/>
</dbReference>
<feature type="transmembrane region" description="Helical" evidence="10">
    <location>
        <begin position="230"/>
        <end position="252"/>
    </location>
</feature>
<dbReference type="InterPro" id="IPR006153">
    <property type="entry name" value="Cation/H_exchanger_TM"/>
</dbReference>
<feature type="transmembrane region" description="Helical" evidence="10">
    <location>
        <begin position="44"/>
        <end position="65"/>
    </location>
</feature>